<dbReference type="SMART" id="SM00487">
    <property type="entry name" value="DEXDc"/>
    <property type="match status" value="1"/>
</dbReference>
<evidence type="ECO:0000256" key="4">
    <source>
        <dbReference type="ARBA" id="ARBA00022721"/>
    </source>
</evidence>
<dbReference type="PROSITE" id="PS51327">
    <property type="entry name" value="DICER_DSRBF"/>
    <property type="match status" value="1"/>
</dbReference>
<dbReference type="InterPro" id="IPR056755">
    <property type="entry name" value="DSRM_2"/>
</dbReference>
<feature type="domain" description="Helicase ATP-binding" evidence="22">
    <location>
        <begin position="412"/>
        <end position="594"/>
    </location>
</feature>
<feature type="domain" description="DRBM" evidence="19">
    <location>
        <begin position="1742"/>
        <end position="1814"/>
    </location>
</feature>
<dbReference type="InterPro" id="IPR001650">
    <property type="entry name" value="Helicase_C-like"/>
</dbReference>
<evidence type="ECO:0000256" key="2">
    <source>
        <dbReference type="ARBA" id="ARBA00001946"/>
    </source>
</evidence>
<dbReference type="FunFam" id="3.30.160.380:FF:000004">
    <property type="entry name" value="Dicer-like protein 1"/>
    <property type="match status" value="1"/>
</dbReference>
<dbReference type="InParanoid" id="A0A1E1LLC5"/>
<evidence type="ECO:0000313" key="26">
    <source>
        <dbReference type="Proteomes" id="UP000178129"/>
    </source>
</evidence>
<dbReference type="InterPro" id="IPR003100">
    <property type="entry name" value="PAZ_dom"/>
</dbReference>
<keyword evidence="13 17" id="KW-0694">RNA-binding</keyword>
<dbReference type="CDD" id="cd00593">
    <property type="entry name" value="RIBOc"/>
    <property type="match status" value="2"/>
</dbReference>
<dbReference type="Pfam" id="PF03368">
    <property type="entry name" value="Dicer_dimer"/>
    <property type="match status" value="1"/>
</dbReference>
<feature type="domain" description="PAZ" evidence="21">
    <location>
        <begin position="1183"/>
        <end position="1318"/>
    </location>
</feature>
<evidence type="ECO:0000259" key="21">
    <source>
        <dbReference type="PROSITE" id="PS50821"/>
    </source>
</evidence>
<dbReference type="GO" id="GO:0003677">
    <property type="term" value="F:DNA binding"/>
    <property type="evidence" value="ECO:0007669"/>
    <property type="project" value="InterPro"/>
</dbReference>
<comment type="caution">
    <text evidence="25">The sequence shown here is derived from an EMBL/GenBank/DDBJ whole genome shotgun (WGS) entry which is preliminary data.</text>
</comment>
<gene>
    <name evidence="25" type="ORF">RCO7_09957</name>
</gene>
<evidence type="ECO:0000259" key="22">
    <source>
        <dbReference type="PROSITE" id="PS51192"/>
    </source>
</evidence>
<dbReference type="GO" id="GO:0046872">
    <property type="term" value="F:metal ion binding"/>
    <property type="evidence" value="ECO:0007669"/>
    <property type="project" value="UniProtKB-KW"/>
</dbReference>
<evidence type="ECO:0000259" key="19">
    <source>
        <dbReference type="PROSITE" id="PS50137"/>
    </source>
</evidence>
<evidence type="ECO:0000256" key="3">
    <source>
        <dbReference type="ARBA" id="ARBA00020797"/>
    </source>
</evidence>
<dbReference type="STRING" id="914237.A0A1E1LLC5"/>
<dbReference type="PANTHER" id="PTHR14950">
    <property type="entry name" value="DICER-RELATED"/>
    <property type="match status" value="1"/>
</dbReference>
<comment type="similarity">
    <text evidence="16 17">Belongs to the helicase family. Dicer subfamily.</text>
</comment>
<evidence type="ECO:0000256" key="18">
    <source>
        <dbReference type="SAM" id="MobiDB-lite"/>
    </source>
</evidence>
<evidence type="ECO:0000256" key="14">
    <source>
        <dbReference type="ARBA" id="ARBA00023118"/>
    </source>
</evidence>
<keyword evidence="8" id="KW-0378">Hydrolase</keyword>
<organism evidence="25 26">
    <name type="scientific">Rhynchosporium graminicola</name>
    <dbReference type="NCBI Taxonomy" id="2792576"/>
    <lineage>
        <taxon>Eukaryota</taxon>
        <taxon>Fungi</taxon>
        <taxon>Dikarya</taxon>
        <taxon>Ascomycota</taxon>
        <taxon>Pezizomycotina</taxon>
        <taxon>Leotiomycetes</taxon>
        <taxon>Helotiales</taxon>
        <taxon>Ploettnerulaceae</taxon>
        <taxon>Rhynchosporium</taxon>
    </lineage>
</organism>
<dbReference type="SMART" id="SM00535">
    <property type="entry name" value="RIBOc"/>
    <property type="match status" value="2"/>
</dbReference>
<dbReference type="PROSITE" id="PS00517">
    <property type="entry name" value="RNASE_3_1"/>
    <property type="match status" value="1"/>
</dbReference>
<dbReference type="InterPro" id="IPR014720">
    <property type="entry name" value="dsRBD_dom"/>
</dbReference>
<dbReference type="GO" id="GO:0050688">
    <property type="term" value="P:regulation of defense response to virus"/>
    <property type="evidence" value="ECO:0007669"/>
    <property type="project" value="UniProtKB-KW"/>
</dbReference>
<keyword evidence="6" id="KW-0677">Repeat</keyword>
<dbReference type="SMART" id="SM00490">
    <property type="entry name" value="HELICc"/>
    <property type="match status" value="1"/>
</dbReference>
<evidence type="ECO:0000256" key="16">
    <source>
        <dbReference type="ARBA" id="ARBA00035116"/>
    </source>
</evidence>
<dbReference type="PROSITE" id="PS50821">
    <property type="entry name" value="PAZ"/>
    <property type="match status" value="1"/>
</dbReference>
<feature type="compositionally biased region" description="Low complexity" evidence="18">
    <location>
        <begin position="34"/>
        <end position="46"/>
    </location>
</feature>
<evidence type="ECO:0000256" key="12">
    <source>
        <dbReference type="ARBA" id="ARBA00022842"/>
    </source>
</evidence>
<keyword evidence="9" id="KW-0347">Helicase</keyword>
<evidence type="ECO:0000259" key="20">
    <source>
        <dbReference type="PROSITE" id="PS50142"/>
    </source>
</evidence>
<protein>
    <recommendedName>
        <fullName evidence="3">Dicer-like protein 1</fullName>
    </recommendedName>
</protein>
<dbReference type="GO" id="GO:0004525">
    <property type="term" value="F:ribonuclease III activity"/>
    <property type="evidence" value="ECO:0007669"/>
    <property type="project" value="InterPro"/>
</dbReference>
<comment type="cofactor">
    <cofactor evidence="1">
        <name>Mn(2+)</name>
        <dbReference type="ChEBI" id="CHEBI:29035"/>
    </cofactor>
</comment>
<dbReference type="Proteomes" id="UP000178129">
    <property type="component" value="Unassembled WGS sequence"/>
</dbReference>
<dbReference type="CDD" id="cd18802">
    <property type="entry name" value="SF2_C_dicer"/>
    <property type="match status" value="1"/>
</dbReference>
<dbReference type="InterPro" id="IPR014001">
    <property type="entry name" value="Helicase_ATP-bd"/>
</dbReference>
<dbReference type="GO" id="GO:0005737">
    <property type="term" value="C:cytoplasm"/>
    <property type="evidence" value="ECO:0007669"/>
    <property type="project" value="TreeGrafter"/>
</dbReference>
<dbReference type="Pfam" id="PF04851">
    <property type="entry name" value="ResIII"/>
    <property type="match status" value="1"/>
</dbReference>
<keyword evidence="7" id="KW-0547">Nucleotide-binding</keyword>
<dbReference type="GO" id="GO:0004386">
    <property type="term" value="F:helicase activity"/>
    <property type="evidence" value="ECO:0007669"/>
    <property type="project" value="UniProtKB-KW"/>
</dbReference>
<dbReference type="Gene3D" id="1.10.1520.10">
    <property type="entry name" value="Ribonuclease III domain"/>
    <property type="match status" value="2"/>
</dbReference>
<feature type="region of interest" description="Disordered" evidence="18">
    <location>
        <begin position="320"/>
        <end position="340"/>
    </location>
</feature>
<evidence type="ECO:0000256" key="5">
    <source>
        <dbReference type="ARBA" id="ARBA00022723"/>
    </source>
</evidence>
<feature type="domain" description="Dicer dsRNA-binding fold" evidence="24">
    <location>
        <begin position="941"/>
        <end position="1031"/>
    </location>
</feature>
<dbReference type="PROSITE" id="PS51194">
    <property type="entry name" value="HELICASE_CTER"/>
    <property type="match status" value="1"/>
</dbReference>
<keyword evidence="11" id="KW-0067">ATP-binding</keyword>
<evidence type="ECO:0000256" key="15">
    <source>
        <dbReference type="ARBA" id="ARBA00023211"/>
    </source>
</evidence>
<evidence type="ECO:0000256" key="11">
    <source>
        <dbReference type="ARBA" id="ARBA00022840"/>
    </source>
</evidence>
<keyword evidence="5" id="KW-0479">Metal-binding</keyword>
<dbReference type="SUPFAM" id="SSF52540">
    <property type="entry name" value="P-loop containing nucleoside triphosphate hydrolases"/>
    <property type="match status" value="1"/>
</dbReference>
<reference evidence="26" key="1">
    <citation type="submission" date="2016-03" db="EMBL/GenBank/DDBJ databases">
        <authorList>
            <person name="Ploux O."/>
        </authorList>
    </citation>
    <scope>NUCLEOTIDE SEQUENCE [LARGE SCALE GENOMIC DNA]</scope>
    <source>
        <strain evidence="26">UK7</strain>
    </source>
</reference>
<evidence type="ECO:0000256" key="13">
    <source>
        <dbReference type="ARBA" id="ARBA00022884"/>
    </source>
</evidence>
<feature type="domain" description="RNase III" evidence="20">
    <location>
        <begin position="1548"/>
        <end position="1711"/>
    </location>
</feature>
<evidence type="ECO:0000256" key="17">
    <source>
        <dbReference type="PROSITE-ProRule" id="PRU00657"/>
    </source>
</evidence>
<dbReference type="GO" id="GO:0030422">
    <property type="term" value="P:siRNA processing"/>
    <property type="evidence" value="ECO:0007669"/>
    <property type="project" value="TreeGrafter"/>
</dbReference>
<feature type="region of interest" description="Disordered" evidence="18">
    <location>
        <begin position="17"/>
        <end position="46"/>
    </location>
</feature>
<keyword evidence="10" id="KW-0862">Zinc</keyword>
<dbReference type="InterPro" id="IPR036389">
    <property type="entry name" value="RNase_III_sf"/>
</dbReference>
<feature type="region of interest" description="Disordered" evidence="18">
    <location>
        <begin position="279"/>
        <end position="306"/>
    </location>
</feature>
<dbReference type="GO" id="GO:0005634">
    <property type="term" value="C:nucleus"/>
    <property type="evidence" value="ECO:0007669"/>
    <property type="project" value="TreeGrafter"/>
</dbReference>
<evidence type="ECO:0000256" key="10">
    <source>
        <dbReference type="ARBA" id="ARBA00022833"/>
    </source>
</evidence>
<dbReference type="PROSITE" id="PS50142">
    <property type="entry name" value="RNASE_3_2"/>
    <property type="match status" value="2"/>
</dbReference>
<dbReference type="GO" id="GO:0005524">
    <property type="term" value="F:ATP binding"/>
    <property type="evidence" value="ECO:0007669"/>
    <property type="project" value="UniProtKB-KW"/>
</dbReference>
<dbReference type="EMBL" id="FJUW01000061">
    <property type="protein sequence ID" value="CZT11276.1"/>
    <property type="molecule type" value="Genomic_DNA"/>
</dbReference>
<feature type="compositionally biased region" description="Polar residues" evidence="18">
    <location>
        <begin position="280"/>
        <end position="298"/>
    </location>
</feature>
<comment type="cofactor">
    <cofactor evidence="2">
        <name>Mg(2+)</name>
        <dbReference type="ChEBI" id="CHEBI:18420"/>
    </cofactor>
</comment>
<keyword evidence="14" id="KW-0051">Antiviral defense</keyword>
<feature type="compositionally biased region" description="Acidic residues" evidence="18">
    <location>
        <begin position="323"/>
        <end position="339"/>
    </location>
</feature>
<keyword evidence="15" id="KW-0464">Manganese</keyword>
<evidence type="ECO:0000256" key="1">
    <source>
        <dbReference type="ARBA" id="ARBA00001936"/>
    </source>
</evidence>
<dbReference type="Pfam" id="PF00271">
    <property type="entry name" value="Helicase_C"/>
    <property type="match status" value="1"/>
</dbReference>
<feature type="domain" description="RNase III" evidence="20">
    <location>
        <begin position="1387"/>
        <end position="1497"/>
    </location>
</feature>
<evidence type="ECO:0000259" key="24">
    <source>
        <dbReference type="PROSITE" id="PS51327"/>
    </source>
</evidence>
<sequence>MPFPGYAHDLSQLIEDQDCLIPISPSKPSPPDLSPSAKDSPSSSDSISSIWDEFLLLNEAADRIVTAGQKEEIEVSTRAVHTFTPGSEEQTDDIWGLPKTKLSPILTSPGNNGNSNNRTRSLGQQQLLGLFMDHLQTPASRPLPESSLTMTMVSMTSSSPPPPSHDLPSIESQNTESDASSISLNLPLTPISAMAAVGINEICEEIDDNRVSVPTVPPVQLYDISKGLDTALPPSEMLKAALAAGCAPSSALNLTLSTTTLSTRTTEDVIADLKRARQHNLVSSEPKNPHESLTTAQKPSIPEHPTLRRIPVELAELTLAEPDGQEDVFNDDEDDDLDEGVLPVPKQRKITERKRKLNAVAEAHIQRKLLNLNKEAAKSRPQDQQSTRWLVTQAGLERENILSNPREYQIELFNKAKEKNIIAVLATGSGKTNIALLLLEHTFSQELEDRKGSSMKRIALFLVDSVQLALQQHNVLEQELHGEPIALFCGELSQNLWNKAFWEKNIDENMAIVCTAEVLRHSLHHSFISMSQINLLIFDEAHHAKKDHSYARIIKDFYVPHNPTSRPKIFGMTASPVDSRTDVKKAALELEAILHSEICTAIDTSLLQFETGGSRHEQIAKYDQLRPAHATPLYTQMEERFKTNSVLRKPLIFAHGATEHLGSWCADQIWLFCLEDEETKKLQARTERTHRAKNVAGPLSLLEEQRSQIEEAKNIVNAHVFDPPDYDPATTLTASSNLSSKVVVLIRYLRERFERPTDDKCIVFVNQRYTARVLAKLFTQPHIGTPYLKVGTLVGGKSGDSGDLSLSLRAQLLELTKFRHGQINCLFATSVAEEGLDIPDCNLIIRFDLYTTLIQYIQSRGRARHANSRYIHMYEDGNAEHLQIILEVRKNEGILKRFCESLPEDRLLTGNDIAMDHFLAKEKSHRVYKTSTGAKLTYKMSLMVLANFVDSLEHGNYTNLQPEYIMTIQNKHYVCEVILPENSPIRGSVGRPCTTKQVAKCSAAFETCLQLVEKKHLDEYLLPTYIKQLPAMRNALLAVDSKKREAYDMKTKPALWSVGGVPDEFFLTVLKLANPEALERLSQPLILLTRSRLPHLPSFFLHFGGGRHSSVDLVSLSKSIQATPELVAKVNTFTLCIFHDVFSKEYATDIPTMPYFLSPASIVGRISVNSDPNSVIAWDALQSVVDYQTEWAEKNPWENLAWKTQPDEFFKDKYILDPWDGSRKLWTLGVTSDHIPLGPVPPNSAPRTGTRKNNNNIMEYSCSLWEKARKRRIFDPSQRVVEAEYISLRRNLLDEFDTPEAEVHKKCFVILEPLKISPLPSTVVASAYVFPAIIHRLESYLIALEACDLLHLKIKPDLALEACTKDSDNSEDHDAKQVNFQRGMGKNYERLEFLGDCFLKMATSISLFGIHPENDEYSYHVDRMLLICNKNLKTNAMKLKLYEYIRSQSFNRRAWYPEGLVLVRGKTATAPNTHKLGDKSIADVCEAMIGAALLSYHDTKDMDTAVRAVTELVSSENHQVTCFADYYKLYKKPKYQLAPATESQKSLASKLELKHPYHFIYPRLARSAFTHPSYPYSYEKVPSYQRLEFLGDSLLDMVCINFLFHNYPTKDPQWLTEHKMAMVSNQFLGALCVALGFHIHLLLFNTSFKRQISDYVTEISEARLQAENDAVRAGKRPQDCNPDYWVSVRQPPKCLPDIIEAYIGAIFVDSEYSYATTEDFFDRHIRWFFEDMSIYDSFANKHPTTFLTKFLQISMGCADWSVMTREMPTLEVGSKPVIVAMVVVHGKVVADASAESSRYAKVAAAKKAMDILSGLPLQEFREEYACDCKSEDVDGEVAGVVDEEVHGTAV</sequence>
<dbReference type="PANTHER" id="PTHR14950:SF62">
    <property type="entry name" value="DICER-LIKE PROTEIN 1"/>
    <property type="match status" value="1"/>
</dbReference>
<dbReference type="PROSITE" id="PS50137">
    <property type="entry name" value="DS_RBD"/>
    <property type="match status" value="1"/>
</dbReference>
<dbReference type="FunFam" id="1.10.1520.10:FF:000015">
    <property type="entry name" value="Dicer-like protein 1"/>
    <property type="match status" value="1"/>
</dbReference>
<dbReference type="InterPro" id="IPR006935">
    <property type="entry name" value="Helicase/UvrB_N"/>
</dbReference>
<dbReference type="InterPro" id="IPR005034">
    <property type="entry name" value="Dicer_dimerisation"/>
</dbReference>
<dbReference type="CDD" id="cd18034">
    <property type="entry name" value="DEXHc_dicer"/>
    <property type="match status" value="1"/>
</dbReference>
<evidence type="ECO:0000259" key="23">
    <source>
        <dbReference type="PROSITE" id="PS51194"/>
    </source>
</evidence>
<dbReference type="Pfam" id="PF00636">
    <property type="entry name" value="Ribonuclease_3"/>
    <property type="match status" value="2"/>
</dbReference>
<name>A0A1E1LLC5_9HELO</name>
<feature type="region of interest" description="Disordered" evidence="18">
    <location>
        <begin position="153"/>
        <end position="178"/>
    </location>
</feature>
<feature type="domain" description="Helicase C-terminal" evidence="23">
    <location>
        <begin position="741"/>
        <end position="909"/>
    </location>
</feature>
<dbReference type="InterPro" id="IPR038248">
    <property type="entry name" value="Dicer_dimer_sf"/>
</dbReference>
<evidence type="ECO:0000256" key="7">
    <source>
        <dbReference type="ARBA" id="ARBA00022741"/>
    </source>
</evidence>
<keyword evidence="26" id="KW-1185">Reference proteome</keyword>
<dbReference type="GO" id="GO:0003723">
    <property type="term" value="F:RNA binding"/>
    <property type="evidence" value="ECO:0007669"/>
    <property type="project" value="UniProtKB-UniRule"/>
</dbReference>
<dbReference type="InterPro" id="IPR000999">
    <property type="entry name" value="RNase_III_dom"/>
</dbReference>
<dbReference type="GO" id="GO:0051607">
    <property type="term" value="P:defense response to virus"/>
    <property type="evidence" value="ECO:0007669"/>
    <property type="project" value="UniProtKB-KW"/>
</dbReference>
<dbReference type="Gene3D" id="3.40.50.300">
    <property type="entry name" value="P-loop containing nucleotide triphosphate hydrolases"/>
    <property type="match status" value="2"/>
</dbReference>
<keyword evidence="12" id="KW-0460">Magnesium</keyword>
<proteinExistence type="inferred from homology"/>
<dbReference type="SUPFAM" id="SSF69065">
    <property type="entry name" value="RNase III domain-like"/>
    <property type="match status" value="2"/>
</dbReference>
<accession>A0A1E1LLC5</accession>
<dbReference type="Gene3D" id="3.30.160.380">
    <property type="entry name" value="Dicer dimerisation domain"/>
    <property type="match status" value="1"/>
</dbReference>
<evidence type="ECO:0000256" key="6">
    <source>
        <dbReference type="ARBA" id="ARBA00022737"/>
    </source>
</evidence>
<evidence type="ECO:0000256" key="8">
    <source>
        <dbReference type="ARBA" id="ARBA00022801"/>
    </source>
</evidence>
<evidence type="ECO:0000256" key="9">
    <source>
        <dbReference type="ARBA" id="ARBA00022806"/>
    </source>
</evidence>
<keyword evidence="4" id="KW-0930">Antiviral protein</keyword>
<dbReference type="Pfam" id="PF24995">
    <property type="entry name" value="DSRM_2"/>
    <property type="match status" value="1"/>
</dbReference>
<dbReference type="PROSITE" id="PS51192">
    <property type="entry name" value="HELICASE_ATP_BIND_1"/>
    <property type="match status" value="1"/>
</dbReference>
<evidence type="ECO:0000313" key="25">
    <source>
        <dbReference type="EMBL" id="CZT11276.1"/>
    </source>
</evidence>
<dbReference type="InterPro" id="IPR027417">
    <property type="entry name" value="P-loop_NTPase"/>
</dbReference>